<dbReference type="Proteomes" id="UP000594034">
    <property type="component" value="Chromosome"/>
</dbReference>
<dbReference type="KEGG" id="asim:FE240_00810"/>
<dbReference type="SUPFAM" id="SSF54506">
    <property type="entry name" value="Diaminopimelate epimerase-like"/>
    <property type="match status" value="1"/>
</dbReference>
<reference evidence="3 4" key="1">
    <citation type="submission" date="2019-05" db="EMBL/GenBank/DDBJ databases">
        <title>OXA-830, a novel chromosomally encoded expanded-spectrum class D beta-lactamase in Aeromonas simiae.</title>
        <authorList>
            <person name="Zhou W."/>
            <person name="Chen Q."/>
        </authorList>
    </citation>
    <scope>NUCLEOTIDE SEQUENCE [LARGE SCALE GENOMIC DNA]</scope>
    <source>
        <strain evidence="3 4">A6</strain>
    </source>
</reference>
<comment type="similarity">
    <text evidence="1">Belongs to the PhzF family.</text>
</comment>
<accession>A0A5J6WUI7</accession>
<proteinExistence type="inferred from homology"/>
<dbReference type="InterPro" id="IPR003719">
    <property type="entry name" value="Phenazine_PhzF-like"/>
</dbReference>
<evidence type="ECO:0000313" key="4">
    <source>
        <dbReference type="Proteomes" id="UP000594034"/>
    </source>
</evidence>
<dbReference type="EMBL" id="CP040449">
    <property type="protein sequence ID" value="QFI53383.1"/>
    <property type="molecule type" value="Genomic_DNA"/>
</dbReference>
<dbReference type="AlphaFoldDB" id="A0A5J6WUI7"/>
<evidence type="ECO:0000313" key="3">
    <source>
        <dbReference type="EMBL" id="QFI53383.1"/>
    </source>
</evidence>
<dbReference type="GO" id="GO:0016853">
    <property type="term" value="F:isomerase activity"/>
    <property type="evidence" value="ECO:0007669"/>
    <property type="project" value="TreeGrafter"/>
</dbReference>
<sequence>MKCELVDVFSTKKLNGNGLTIFSDVDHLSSADMLAWTQEMRQFESIFIQVKGGEFHARIFTIEEELDFAGHPLLGLAYHLHHHYGNGPRHEWRVHTKSKVIPLTSLKTAETFTATMSQGKPEFIRTLSEQEAQTLYAALNLTPPSEVSIGAEVISTGLPYVILPVASHQLEHIVFKVKDLAPLIAPLGAKFLYVLDVDNREGRTWDNQGAVEDIATGSAAGPAAAYLFKHGLISSHELTLHQGRFLGRPSEINVAIAEHDGEIANIFVSANVVKVADISLVD</sequence>
<keyword evidence="4" id="KW-1185">Reference proteome</keyword>
<dbReference type="PANTHER" id="PTHR13774">
    <property type="entry name" value="PHENAZINE BIOSYNTHESIS PROTEIN"/>
    <property type="match status" value="1"/>
</dbReference>
<protein>
    <submittedName>
        <fullName evidence="3">PhzF family phenazine biosynthesis protein</fullName>
    </submittedName>
</protein>
<dbReference type="GO" id="GO:0005737">
    <property type="term" value="C:cytoplasm"/>
    <property type="evidence" value="ECO:0007669"/>
    <property type="project" value="TreeGrafter"/>
</dbReference>
<dbReference type="RefSeq" id="WP_193003000.1">
    <property type="nucleotide sequence ID" value="NZ_CP040449.1"/>
</dbReference>
<dbReference type="PIRSF" id="PIRSF016184">
    <property type="entry name" value="PhzC_PhzF"/>
    <property type="match status" value="1"/>
</dbReference>
<dbReference type="NCBIfam" id="TIGR00654">
    <property type="entry name" value="PhzF_family"/>
    <property type="match status" value="1"/>
</dbReference>
<feature type="active site" evidence="2">
    <location>
        <position position="44"/>
    </location>
</feature>
<name>A0A5J6WUI7_9GAMM</name>
<dbReference type="Pfam" id="PF02567">
    <property type="entry name" value="PhzC-PhzF"/>
    <property type="match status" value="1"/>
</dbReference>
<organism evidence="3 4">
    <name type="scientific">Aeromonas simiae</name>
    <dbReference type="NCBI Taxonomy" id="218936"/>
    <lineage>
        <taxon>Bacteria</taxon>
        <taxon>Pseudomonadati</taxon>
        <taxon>Pseudomonadota</taxon>
        <taxon>Gammaproteobacteria</taxon>
        <taxon>Aeromonadales</taxon>
        <taxon>Aeromonadaceae</taxon>
        <taxon>Aeromonas</taxon>
    </lineage>
</organism>
<evidence type="ECO:0000256" key="2">
    <source>
        <dbReference type="PIRSR" id="PIRSR016184-1"/>
    </source>
</evidence>
<evidence type="ECO:0000256" key="1">
    <source>
        <dbReference type="ARBA" id="ARBA00008270"/>
    </source>
</evidence>
<dbReference type="PANTHER" id="PTHR13774:SF32">
    <property type="entry name" value="ANTISENSE-ENHANCING SEQUENCE 1"/>
    <property type="match status" value="1"/>
</dbReference>
<gene>
    <name evidence="3" type="ORF">FE240_00810</name>
</gene>
<dbReference type="Gene3D" id="3.10.310.10">
    <property type="entry name" value="Diaminopimelate Epimerase, Chain A, domain 1"/>
    <property type="match status" value="2"/>
</dbReference>